<protein>
    <recommendedName>
        <fullName evidence="3">DUF4012 domain-containing protein</fullName>
    </recommendedName>
</protein>
<dbReference type="Pfam" id="PF13196">
    <property type="entry name" value="DUF4012"/>
    <property type="match status" value="1"/>
</dbReference>
<organism evidence="1 2">
    <name type="scientific">Nocardioides daedukensis</name>
    <dbReference type="NCBI Taxonomy" id="634462"/>
    <lineage>
        <taxon>Bacteria</taxon>
        <taxon>Bacillati</taxon>
        <taxon>Actinomycetota</taxon>
        <taxon>Actinomycetes</taxon>
        <taxon>Propionibacteriales</taxon>
        <taxon>Nocardioidaceae</taxon>
        <taxon>Nocardioides</taxon>
    </lineage>
</organism>
<dbReference type="RefSeq" id="WP_179502804.1">
    <property type="nucleotide sequence ID" value="NZ_JACCAA010000001.1"/>
</dbReference>
<evidence type="ECO:0000313" key="2">
    <source>
        <dbReference type="Proteomes" id="UP000540656"/>
    </source>
</evidence>
<dbReference type="EMBL" id="JACCAA010000001">
    <property type="protein sequence ID" value="NYG59788.1"/>
    <property type="molecule type" value="Genomic_DNA"/>
</dbReference>
<sequence>MIVLAGVWAGWQAWQVRADLMAAQSDAQSLKASLLAGDQQAAEGQLKDLQEHSESASERTDSATWSVLEVLPVFGDDAKGVQVVSSVLDDLARDGLPALVKSGTDLDAGSFAPRNGKIDIESVKAITEPVSASEGAFAEADERLRAVDSDGFVGAFKTAYDDLSGQIRSASRSMDAAARAADILPSMLGESEKRTYMLVFQNNAELRSTGGLPGAGAIVTADDGDIEMTRQFVATDFPYKEGDSPLPVTLEERAIFDTKVGDYFQDANFTPDFPRTSELMAAHWKREFDQKVDGVISIDPIALAYLLGGTGPVTVDGVTLTKANAVDELLNKTYLKRSGTEQNEFFEKVAKQIFEKFSAGEGDPRKILEALARATDERRLLVTSFDKAEQAKLAGTKAAGEMSAGDGDGQIGVYLNDATMSKMSYYLDYDVKVRATGCNNGVQKYSGTFTLKAETPPNIAKLADSVTGVGIDDAKKGDTAVLAHIYSPVGGDIDKVFMDGEVLPDRFNEHEGHVVSSVALIFEPGERHEVTFRMTGSPGHQGATDVVVTPGTKMQNESSRVPSPCN</sequence>
<name>A0A7Y9UPN2_9ACTN</name>
<accession>A0A7Y9UPN2</accession>
<dbReference type="AlphaFoldDB" id="A0A7Y9UPN2"/>
<dbReference type="InterPro" id="IPR025101">
    <property type="entry name" value="DUF4012"/>
</dbReference>
<gene>
    <name evidence="1" type="ORF">BJ980_002711</name>
</gene>
<reference evidence="1 2" key="1">
    <citation type="submission" date="2020-07" db="EMBL/GenBank/DDBJ databases">
        <title>Sequencing the genomes of 1000 actinobacteria strains.</title>
        <authorList>
            <person name="Klenk H.-P."/>
        </authorList>
    </citation>
    <scope>NUCLEOTIDE SEQUENCE [LARGE SCALE GENOMIC DNA]</scope>
    <source>
        <strain evidence="1 2">DSM 23819</strain>
    </source>
</reference>
<proteinExistence type="predicted"/>
<evidence type="ECO:0008006" key="3">
    <source>
        <dbReference type="Google" id="ProtNLM"/>
    </source>
</evidence>
<comment type="caution">
    <text evidence="1">The sequence shown here is derived from an EMBL/GenBank/DDBJ whole genome shotgun (WGS) entry which is preliminary data.</text>
</comment>
<dbReference type="Proteomes" id="UP000540656">
    <property type="component" value="Unassembled WGS sequence"/>
</dbReference>
<keyword evidence="2" id="KW-1185">Reference proteome</keyword>
<evidence type="ECO:0000313" key="1">
    <source>
        <dbReference type="EMBL" id="NYG59788.1"/>
    </source>
</evidence>